<dbReference type="SUPFAM" id="SSF53474">
    <property type="entry name" value="alpha/beta-Hydrolases"/>
    <property type="match status" value="1"/>
</dbReference>
<dbReference type="Pfam" id="PF00930">
    <property type="entry name" value="DPPIV_N"/>
    <property type="match status" value="1"/>
</dbReference>
<dbReference type="InterPro" id="IPR001375">
    <property type="entry name" value="Peptidase_S9_cat"/>
</dbReference>
<dbReference type="InterPro" id="IPR050278">
    <property type="entry name" value="Serine_Prot_S9B/DPPIV"/>
</dbReference>
<organism evidence="4 5">
    <name type="scientific">Streptomyces iconiensis</name>
    <dbReference type="NCBI Taxonomy" id="1384038"/>
    <lineage>
        <taxon>Bacteria</taxon>
        <taxon>Bacillati</taxon>
        <taxon>Actinomycetota</taxon>
        <taxon>Actinomycetes</taxon>
        <taxon>Kitasatosporales</taxon>
        <taxon>Streptomycetaceae</taxon>
        <taxon>Streptomyces</taxon>
    </lineage>
</organism>
<dbReference type="PANTHER" id="PTHR11731">
    <property type="entry name" value="PROTEASE FAMILY S9B,C DIPEPTIDYL-PEPTIDASE IV-RELATED"/>
    <property type="match status" value="1"/>
</dbReference>
<reference evidence="4 5" key="1">
    <citation type="submission" date="2023-05" db="EMBL/GenBank/DDBJ databases">
        <title>Streptantibioticus silvisoli sp. nov., acidotolerant actinomycetes 1 from pine litter.</title>
        <authorList>
            <person name="Swiecimska M."/>
            <person name="Golinska P."/>
            <person name="Sangal V."/>
            <person name="Wachnowicz B."/>
            <person name="Goodfellow M."/>
        </authorList>
    </citation>
    <scope>NUCLEOTIDE SEQUENCE [LARGE SCALE GENOMIC DNA]</scope>
    <source>
        <strain evidence="4 5">DSM 42109</strain>
    </source>
</reference>
<name>A0ABT7A2X3_9ACTN</name>
<proteinExistence type="predicted"/>
<dbReference type="Gene3D" id="3.40.50.1820">
    <property type="entry name" value="alpha/beta hydrolase"/>
    <property type="match status" value="1"/>
</dbReference>
<feature type="region of interest" description="Disordered" evidence="1">
    <location>
        <begin position="70"/>
        <end position="98"/>
    </location>
</feature>
<dbReference type="InterPro" id="IPR002469">
    <property type="entry name" value="Peptidase_S9B_N"/>
</dbReference>
<dbReference type="SUPFAM" id="SSF82171">
    <property type="entry name" value="DPP6 N-terminal domain-like"/>
    <property type="match status" value="1"/>
</dbReference>
<evidence type="ECO:0000259" key="3">
    <source>
        <dbReference type="Pfam" id="PF00930"/>
    </source>
</evidence>
<dbReference type="Gene3D" id="2.140.10.30">
    <property type="entry name" value="Dipeptidylpeptidase IV, N-terminal domain"/>
    <property type="match status" value="1"/>
</dbReference>
<feature type="compositionally biased region" description="Basic and acidic residues" evidence="1">
    <location>
        <begin position="86"/>
        <end position="97"/>
    </location>
</feature>
<evidence type="ECO:0000313" key="5">
    <source>
        <dbReference type="Proteomes" id="UP001214441"/>
    </source>
</evidence>
<feature type="domain" description="Peptidase S9 prolyl oligopeptidase catalytic" evidence="2">
    <location>
        <begin position="522"/>
        <end position="717"/>
    </location>
</feature>
<dbReference type="Pfam" id="PF00326">
    <property type="entry name" value="Peptidase_S9"/>
    <property type="match status" value="1"/>
</dbReference>
<dbReference type="RefSeq" id="WP_274046366.1">
    <property type="nucleotide sequence ID" value="NZ_JANCPR020000031.1"/>
</dbReference>
<evidence type="ECO:0000313" key="4">
    <source>
        <dbReference type="EMBL" id="MDJ1135680.1"/>
    </source>
</evidence>
<gene>
    <name evidence="4" type="ORF">NMN56_027750</name>
</gene>
<dbReference type="Proteomes" id="UP001214441">
    <property type="component" value="Unassembled WGS sequence"/>
</dbReference>
<dbReference type="InterPro" id="IPR029058">
    <property type="entry name" value="AB_hydrolase_fold"/>
</dbReference>
<evidence type="ECO:0000259" key="2">
    <source>
        <dbReference type="Pfam" id="PF00326"/>
    </source>
</evidence>
<comment type="caution">
    <text evidence="4">The sequence shown here is derived from an EMBL/GenBank/DDBJ whole genome shotgun (WGS) entry which is preliminary data.</text>
</comment>
<feature type="domain" description="Dipeptidylpeptidase IV N-terminal" evidence="3">
    <location>
        <begin position="138"/>
        <end position="405"/>
    </location>
</feature>
<dbReference type="EMBL" id="JANCPR020000031">
    <property type="protein sequence ID" value="MDJ1135680.1"/>
    <property type="molecule type" value="Genomic_DNA"/>
</dbReference>
<evidence type="ECO:0000256" key="1">
    <source>
        <dbReference type="SAM" id="MobiDB-lite"/>
    </source>
</evidence>
<dbReference type="PANTHER" id="PTHR11731:SF193">
    <property type="entry name" value="DIPEPTIDYL PEPTIDASE 9"/>
    <property type="match status" value="1"/>
</dbReference>
<protein>
    <submittedName>
        <fullName evidence="4">Prolyl oligopeptidase family serine peptidase</fullName>
    </submittedName>
</protein>
<sequence length="719" mass="76635">MDRSLSAAEWESGAAAFPRQFALTRRFALGTVRNLSVPGDGTRVLFVRTGDGADPVSRLWLWEDGAERELAGPGTLGAAPSGPGSEPERAARERTREQAVGVTDYAADSAGSLVAFTVGGALWAVRTAGGPPFRVPVEGPVTDPRPSPDGTLIAYVREGTLCVVSPAGPDQHHRPGDADGESALGARELAVPEGPGVTYGLTDHVAAESMGRLRGHWWAPDGSALLVARVDTARVARRWLSDPAHPERPPRAIPYPAAGTANAEVTLHLVRLDGTRTEVDTRRTGFEYVATARWDGWGPLVTVQSRDQRTVLTLAADPADGSTEVLDMCEDEHWVELVPGTPCRTESGALVRTSDEGDTRRLTVAGTAVTPPGLQVQAVLGTDGEAVWFSAVQDPTVEHVWRWSPGAAPEQVSRADGVHGAAVGRGTVVLDGLTPRGQRVTVLRAGRAAGGVDAVAEEPALPPEPLFLTLGERGLRAALYLPSWCRPGTAPPRSLPVLLNPYSGPGMRLVVRARHWASCVSRWFAEQGFAVLVTDGRGTPGRGPAWEKAVRGDQLTPVLEDQRDALRAAAVARPFLDLDRVAIRGWSFSGTLAAAAVLRHPDVFHAAVAGAGPSEQRLYDTHWKERFLGHPDQEPGNYDSSSLIQDAPLLRRPLLLIHGTDDDNVAFAHTLRLSAALLAAGRDHSVLPLPGASHLVRDEAAAEQLLPFQARFLKDALAR</sequence>
<keyword evidence="5" id="KW-1185">Reference proteome</keyword>
<accession>A0ABT7A2X3</accession>